<feature type="region of interest" description="Disordered" evidence="4">
    <location>
        <begin position="453"/>
        <end position="495"/>
    </location>
</feature>
<protein>
    <submittedName>
        <fullName evidence="7">Uncharacterized protein LOC116188253</fullName>
    </submittedName>
</protein>
<evidence type="ECO:0000259" key="5">
    <source>
        <dbReference type="Pfam" id="PF08167"/>
    </source>
</evidence>
<dbReference type="Proteomes" id="UP000515151">
    <property type="component" value="Chromosome 8"/>
</dbReference>
<reference evidence="7" key="2">
    <citation type="submission" date="2025-08" db="UniProtKB">
        <authorList>
            <consortium name="RefSeq"/>
        </authorList>
    </citation>
    <scope>IDENTIFICATION</scope>
    <source>
        <tissue evidence="7">Leaf</tissue>
    </source>
</reference>
<dbReference type="GO" id="GO:0005634">
    <property type="term" value="C:nucleus"/>
    <property type="evidence" value="ECO:0007669"/>
    <property type="project" value="UniProtKB-SubCell"/>
</dbReference>
<sequence length="835" mass="92048">MAAFDCAGDMYDVALKPRLLRMLLRDHLPDEKRPFRDPAVLSRIISTVKTHKLLSESFGESTDKKLVKDWRSAVAAWVDRVLMLASSNSPAKCWAGVSLLGLTCQECNSERFLESYPTWIEKLQAHIEPATDSHMVKVASCASLSDLLLRLGQYPLRHGKGGFAEKLVQTSLKLLNEDSSEAIWDEVLHLIGLMVTLFPSAIQQHYDSAEATISSKIFSGKCSNFMLEKLACCLAMLPKSKGDEGTWCLLMQKILWFINDYLKDAFEGLEEETKIREASRLLVPPGKNPPPPLADYKSKASTRSKQTSIVLAMMICCSEMLKNSYPVQVSVPMQSLLLLIERVLTVDGSIPQTSSFFITAIQQELLCLELPALHSSGLDLLIALTKGVRSQILPWAAYIVRIMTRYFKKCAVPELRVKAYLEIKTLVMSMGAGMAKNLEHEILKNALVDLNPHHEKDISSSNPQSNAIKASVEQPKHKKRKRPSTAEPPEQQHHGDLEACAIKSHLVEHPELKIAALETLEALFTVGGALKFGRSEVDDLLISLAKNSFNRQGASTEELQLAALRVLLASILSQIHQRPPNLAKTLELFRRGRQVTGSKVCEFCAHSILALEALIHPRALPLSDYSAPAPARSPAGFDHNTSLLFQSSAQKLSIVGFDLPDSDDDISGAALRDAVKSTDHAQESPPPELLKQNQKKWLSNDSSCDNSLRNDEMRSPVVVTTDEIMLDSEQSKPSTSKSREPYSPGPVMISHMSGNTKETKEDTKEDGASGFNGNGVMAEADDAPLPAGGSTSAATLDSDKGKELIWDPDDRLTEDLFPDIIDEDPDSTDDDDDEY</sequence>
<proteinExistence type="inferred from homology"/>
<comment type="subcellular location">
    <subcellularLocation>
        <location evidence="1">Nucleus</location>
    </subcellularLocation>
</comment>
<dbReference type="Pfam" id="PF08167">
    <property type="entry name" value="RIX1"/>
    <property type="match status" value="1"/>
</dbReference>
<dbReference type="InterPro" id="IPR012583">
    <property type="entry name" value="RIX1_N"/>
</dbReference>
<evidence type="ECO:0000256" key="1">
    <source>
        <dbReference type="ARBA" id="ARBA00004123"/>
    </source>
</evidence>
<keyword evidence="6" id="KW-1185">Reference proteome</keyword>
<dbReference type="GeneID" id="116188253"/>
<evidence type="ECO:0000313" key="7">
    <source>
        <dbReference type="RefSeq" id="XP_031373342.1"/>
    </source>
</evidence>
<evidence type="ECO:0000256" key="2">
    <source>
        <dbReference type="ARBA" id="ARBA00010511"/>
    </source>
</evidence>
<keyword evidence="3" id="KW-0539">Nucleus</keyword>
<feature type="compositionally biased region" description="Polar residues" evidence="4">
    <location>
        <begin position="691"/>
        <end position="707"/>
    </location>
</feature>
<dbReference type="PANTHER" id="PTHR34105:SF1">
    <property type="entry name" value="PROLINE-, GLUTAMIC ACID- AND LEUCINE-RICH PROTEIN 1"/>
    <property type="match status" value="1"/>
</dbReference>
<feature type="compositionally biased region" description="Polar residues" evidence="4">
    <location>
        <begin position="459"/>
        <end position="468"/>
    </location>
</feature>
<gene>
    <name evidence="7" type="primary">LOC116188253</name>
</gene>
<feature type="domain" description="Pre-rRNA-processing protein RIX1 N-terminal" evidence="5">
    <location>
        <begin position="24"/>
        <end position="223"/>
    </location>
</feature>
<dbReference type="PANTHER" id="PTHR34105">
    <property type="entry name" value="PROLINE-, GLUTAMIC ACID- AND LEUCINE-RICH PROTEIN 1"/>
    <property type="match status" value="1"/>
</dbReference>
<comment type="similarity">
    <text evidence="2">Belongs to the RIX1/PELP1 family.</text>
</comment>
<dbReference type="SUPFAM" id="SSF48371">
    <property type="entry name" value="ARM repeat"/>
    <property type="match status" value="1"/>
</dbReference>
<organism evidence="6 7">
    <name type="scientific">Punica granatum</name>
    <name type="common">Pomegranate</name>
    <dbReference type="NCBI Taxonomy" id="22663"/>
    <lineage>
        <taxon>Eukaryota</taxon>
        <taxon>Viridiplantae</taxon>
        <taxon>Streptophyta</taxon>
        <taxon>Embryophyta</taxon>
        <taxon>Tracheophyta</taxon>
        <taxon>Spermatophyta</taxon>
        <taxon>Magnoliopsida</taxon>
        <taxon>eudicotyledons</taxon>
        <taxon>Gunneridae</taxon>
        <taxon>Pentapetalae</taxon>
        <taxon>rosids</taxon>
        <taxon>malvids</taxon>
        <taxon>Myrtales</taxon>
        <taxon>Lythraceae</taxon>
        <taxon>Punica</taxon>
    </lineage>
</organism>
<evidence type="ECO:0000313" key="6">
    <source>
        <dbReference type="Proteomes" id="UP000515151"/>
    </source>
</evidence>
<dbReference type="AlphaFoldDB" id="A0A6P8BRC2"/>
<dbReference type="InterPro" id="IPR016024">
    <property type="entry name" value="ARM-type_fold"/>
</dbReference>
<feature type="compositionally biased region" description="Acidic residues" evidence="4">
    <location>
        <begin position="816"/>
        <end position="835"/>
    </location>
</feature>
<dbReference type="OrthoDB" id="20900at2759"/>
<feature type="compositionally biased region" description="Basic and acidic residues" evidence="4">
    <location>
        <begin position="797"/>
        <end position="814"/>
    </location>
</feature>
<dbReference type="RefSeq" id="XP_031373342.1">
    <property type="nucleotide sequence ID" value="XM_031517482.1"/>
</dbReference>
<dbReference type="GO" id="GO:0006364">
    <property type="term" value="P:rRNA processing"/>
    <property type="evidence" value="ECO:0007669"/>
    <property type="project" value="TreeGrafter"/>
</dbReference>
<feature type="region of interest" description="Disordered" evidence="4">
    <location>
        <begin position="674"/>
        <end position="835"/>
    </location>
</feature>
<evidence type="ECO:0000256" key="4">
    <source>
        <dbReference type="SAM" id="MobiDB-lite"/>
    </source>
</evidence>
<reference evidence="6" key="1">
    <citation type="journal article" date="2020" name="Plant Biotechnol. J.">
        <title>The pomegranate (Punica granatum L.) draft genome dissects genetic divergence between soft- and hard-seeded cultivars.</title>
        <authorList>
            <person name="Luo X."/>
            <person name="Li H."/>
            <person name="Wu Z."/>
            <person name="Yao W."/>
            <person name="Zhao P."/>
            <person name="Cao D."/>
            <person name="Yu H."/>
            <person name="Li K."/>
            <person name="Poudel K."/>
            <person name="Zhao D."/>
            <person name="Zhang F."/>
            <person name="Xia X."/>
            <person name="Chen L."/>
            <person name="Wang Q."/>
            <person name="Jing D."/>
            <person name="Cao S."/>
        </authorList>
    </citation>
    <scope>NUCLEOTIDE SEQUENCE [LARGE SCALE GENOMIC DNA]</scope>
    <source>
        <strain evidence="6">cv. Tunisia</strain>
    </source>
</reference>
<name>A0A6P8BRC2_PUNGR</name>
<accession>A0A6P8BRC2</accession>
<evidence type="ECO:0000256" key="3">
    <source>
        <dbReference type="ARBA" id="ARBA00023242"/>
    </source>
</evidence>
<feature type="compositionally biased region" description="Basic and acidic residues" evidence="4">
    <location>
        <begin position="757"/>
        <end position="767"/>
    </location>
</feature>